<dbReference type="Proteomes" id="UP001497497">
    <property type="component" value="Unassembled WGS sequence"/>
</dbReference>
<name>A0AAV2HIG6_LYMST</name>
<feature type="domain" description="Alpha-2-macroglobulin bait region" evidence="3">
    <location>
        <begin position="2"/>
        <end position="115"/>
    </location>
</feature>
<evidence type="ECO:0000259" key="3">
    <source>
        <dbReference type="SMART" id="SM01359"/>
    </source>
</evidence>
<dbReference type="InterPro" id="IPR050473">
    <property type="entry name" value="A2M/Complement_sys"/>
</dbReference>
<feature type="non-terminal residue" evidence="4">
    <location>
        <position position="1"/>
    </location>
</feature>
<dbReference type="Gene3D" id="2.60.40.1930">
    <property type="match status" value="1"/>
</dbReference>
<keyword evidence="5" id="KW-1185">Reference proteome</keyword>
<reference evidence="4 5" key="1">
    <citation type="submission" date="2024-04" db="EMBL/GenBank/DDBJ databases">
        <authorList>
            <consortium name="Genoscope - CEA"/>
            <person name="William W."/>
        </authorList>
    </citation>
    <scope>NUCLEOTIDE SEQUENCE [LARGE SCALE GENOMIC DNA]</scope>
</reference>
<dbReference type="AlphaFoldDB" id="A0AAV2HIG6"/>
<dbReference type="Pfam" id="PF07703">
    <property type="entry name" value="A2M_BRD"/>
    <property type="match status" value="1"/>
</dbReference>
<gene>
    <name evidence="4" type="ORF">GSLYS_00006349001</name>
</gene>
<feature type="non-terminal residue" evidence="4">
    <location>
        <position position="126"/>
    </location>
</feature>
<accession>A0AAV2HIG6</accession>
<dbReference type="Gene3D" id="6.20.50.160">
    <property type="match status" value="1"/>
</dbReference>
<organism evidence="4 5">
    <name type="scientific">Lymnaea stagnalis</name>
    <name type="common">Great pond snail</name>
    <name type="synonym">Helix stagnalis</name>
    <dbReference type="NCBI Taxonomy" id="6523"/>
    <lineage>
        <taxon>Eukaryota</taxon>
        <taxon>Metazoa</taxon>
        <taxon>Spiralia</taxon>
        <taxon>Lophotrochozoa</taxon>
        <taxon>Mollusca</taxon>
        <taxon>Gastropoda</taxon>
        <taxon>Heterobranchia</taxon>
        <taxon>Euthyneura</taxon>
        <taxon>Panpulmonata</taxon>
        <taxon>Hygrophila</taxon>
        <taxon>Lymnaeoidea</taxon>
        <taxon>Lymnaeidae</taxon>
        <taxon>Lymnaea</taxon>
    </lineage>
</organism>
<evidence type="ECO:0000313" key="4">
    <source>
        <dbReference type="EMBL" id="CAL1532270.1"/>
    </source>
</evidence>
<comment type="caution">
    <text evidence="4">The sequence shown here is derived from an EMBL/GenBank/DDBJ whole genome shotgun (WGS) entry which is preliminary data.</text>
</comment>
<evidence type="ECO:0000256" key="1">
    <source>
        <dbReference type="ARBA" id="ARBA00022729"/>
    </source>
</evidence>
<keyword evidence="2" id="KW-0882">Thioester bond</keyword>
<dbReference type="PANTHER" id="PTHR11412:SF136">
    <property type="entry name" value="CD109 ANTIGEN"/>
    <property type="match status" value="1"/>
</dbReference>
<dbReference type="InterPro" id="IPR011625">
    <property type="entry name" value="A2M_N_BRD"/>
</dbReference>
<dbReference type="EMBL" id="CAXITT010000112">
    <property type="protein sequence ID" value="CAL1532270.1"/>
    <property type="molecule type" value="Genomic_DNA"/>
</dbReference>
<sequence>GTEPLNKLTYQVLSRGSVVATAMLDGNGKRDFTFKLLVTPSMAPTAHLVIYYDRSEDEIVVDSLVFNVAGLFENKVSINFNVNETKPWETVDVILTADPDSQVHILVVDQSVLLLKSGNDITPDKV</sequence>
<dbReference type="SMART" id="SM01359">
    <property type="entry name" value="A2M_N_2"/>
    <property type="match status" value="1"/>
</dbReference>
<keyword evidence="1" id="KW-0732">Signal</keyword>
<proteinExistence type="predicted"/>
<evidence type="ECO:0000313" key="5">
    <source>
        <dbReference type="Proteomes" id="UP001497497"/>
    </source>
</evidence>
<protein>
    <recommendedName>
        <fullName evidence="3">Alpha-2-macroglobulin bait region domain-containing protein</fullName>
    </recommendedName>
</protein>
<dbReference type="PANTHER" id="PTHR11412">
    <property type="entry name" value="MACROGLOBULIN / COMPLEMENT"/>
    <property type="match status" value="1"/>
</dbReference>
<evidence type="ECO:0000256" key="2">
    <source>
        <dbReference type="ARBA" id="ARBA00022966"/>
    </source>
</evidence>